<protein>
    <recommendedName>
        <fullName evidence="6">Damage-inducible protein DinB</fullName>
    </recommendedName>
</protein>
<evidence type="ECO:0000256" key="3">
    <source>
        <dbReference type="PIRSR" id="PIRSR607837-1"/>
    </source>
</evidence>
<dbReference type="Pfam" id="PF05163">
    <property type="entry name" value="DinB"/>
    <property type="match status" value="1"/>
</dbReference>
<gene>
    <name evidence="4" type="ORF">H3Z74_01015</name>
</gene>
<reference evidence="4 5" key="1">
    <citation type="submission" date="2020-09" db="EMBL/GenBank/DDBJ databases">
        <title>Sphingomonas sp., a new species isolated from pork steak.</title>
        <authorList>
            <person name="Heidler von Heilborn D."/>
        </authorList>
    </citation>
    <scope>NUCLEOTIDE SEQUENCE [LARGE SCALE GENOMIC DNA]</scope>
    <source>
        <strain evidence="5">S8-3T</strain>
    </source>
</reference>
<proteinExistence type="inferred from homology"/>
<evidence type="ECO:0008006" key="6">
    <source>
        <dbReference type="Google" id="ProtNLM"/>
    </source>
</evidence>
<dbReference type="EMBL" id="CP061038">
    <property type="protein sequence ID" value="QNQ09872.1"/>
    <property type="molecule type" value="Genomic_DNA"/>
</dbReference>
<dbReference type="InterPro" id="IPR034660">
    <property type="entry name" value="DinB/YfiT-like"/>
</dbReference>
<keyword evidence="5" id="KW-1185">Reference proteome</keyword>
<comment type="similarity">
    <text evidence="1">Belongs to the DinB family.</text>
</comment>
<dbReference type="KEGG" id="spap:H3Z74_01015"/>
<accession>A0A7H0LJL9</accession>
<organism evidence="4 5">
    <name type="scientific">Sphingomonas alpina</name>
    <dbReference type="NCBI Taxonomy" id="653931"/>
    <lineage>
        <taxon>Bacteria</taxon>
        <taxon>Pseudomonadati</taxon>
        <taxon>Pseudomonadota</taxon>
        <taxon>Alphaproteobacteria</taxon>
        <taxon>Sphingomonadales</taxon>
        <taxon>Sphingomonadaceae</taxon>
        <taxon>Sphingomonas</taxon>
    </lineage>
</organism>
<dbReference type="AlphaFoldDB" id="A0A7H0LJL9"/>
<keyword evidence="2 3" id="KW-0479">Metal-binding</keyword>
<evidence type="ECO:0000313" key="4">
    <source>
        <dbReference type="EMBL" id="QNQ09872.1"/>
    </source>
</evidence>
<dbReference type="RefSeq" id="WP_187762181.1">
    <property type="nucleotide sequence ID" value="NZ_CP061038.1"/>
</dbReference>
<sequence>MKGIEMLTCPYRTLMRYKRWSTDGLNAVLADTMDRFDEPHQILILRVLDHIQTVDEIFSHNLEARGHAYAVPRSAVLPSFETLVDKSRSIGAWYVDYTDRLTPDMVDEAIDFSFSNGAPARMTRGEMILHVASHGAGHRGNIGALLQMNGIQPNPDRITDFLEAERA</sequence>
<dbReference type="InterPro" id="IPR007837">
    <property type="entry name" value="DinB"/>
</dbReference>
<dbReference type="Gene3D" id="1.20.120.450">
    <property type="entry name" value="dinb family like domain"/>
    <property type="match status" value="1"/>
</dbReference>
<dbReference type="SUPFAM" id="SSF109854">
    <property type="entry name" value="DinB/YfiT-like putative metalloenzymes"/>
    <property type="match status" value="1"/>
</dbReference>
<dbReference type="Proteomes" id="UP000516148">
    <property type="component" value="Chromosome"/>
</dbReference>
<name>A0A7H0LJL9_9SPHN</name>
<evidence type="ECO:0000313" key="5">
    <source>
        <dbReference type="Proteomes" id="UP000516148"/>
    </source>
</evidence>
<feature type="binding site" evidence="3">
    <location>
        <position position="138"/>
    </location>
    <ligand>
        <name>a divalent metal cation</name>
        <dbReference type="ChEBI" id="CHEBI:60240"/>
    </ligand>
</feature>
<evidence type="ECO:0000256" key="2">
    <source>
        <dbReference type="ARBA" id="ARBA00022723"/>
    </source>
</evidence>
<feature type="binding site" evidence="3">
    <location>
        <position position="50"/>
    </location>
    <ligand>
        <name>a divalent metal cation</name>
        <dbReference type="ChEBI" id="CHEBI:60240"/>
    </ligand>
</feature>
<evidence type="ECO:0000256" key="1">
    <source>
        <dbReference type="ARBA" id="ARBA00008635"/>
    </source>
</evidence>
<dbReference type="GO" id="GO:0046872">
    <property type="term" value="F:metal ion binding"/>
    <property type="evidence" value="ECO:0007669"/>
    <property type="project" value="UniProtKB-KW"/>
</dbReference>
<feature type="binding site" evidence="3">
    <location>
        <position position="134"/>
    </location>
    <ligand>
        <name>a divalent metal cation</name>
        <dbReference type="ChEBI" id="CHEBI:60240"/>
    </ligand>
</feature>